<dbReference type="PANTHER" id="PTHR10133">
    <property type="entry name" value="DNA POLYMERASE I"/>
    <property type="match status" value="1"/>
</dbReference>
<dbReference type="InterPro" id="IPR002298">
    <property type="entry name" value="DNA_polymerase_A"/>
</dbReference>
<organism evidence="2">
    <name type="scientific">marine sediment metagenome</name>
    <dbReference type="NCBI Taxonomy" id="412755"/>
    <lineage>
        <taxon>unclassified sequences</taxon>
        <taxon>metagenomes</taxon>
        <taxon>ecological metagenomes</taxon>
    </lineage>
</organism>
<dbReference type="GO" id="GO:0003887">
    <property type="term" value="F:DNA-directed DNA polymerase activity"/>
    <property type="evidence" value="ECO:0007669"/>
    <property type="project" value="InterPro"/>
</dbReference>
<protein>
    <recommendedName>
        <fullName evidence="1">Uracil-DNA glycosylase-like domain-containing protein</fullName>
    </recommendedName>
</protein>
<accession>A0A0F9LYG1</accession>
<dbReference type="SMART" id="SM00986">
    <property type="entry name" value="UDG"/>
    <property type="match status" value="1"/>
</dbReference>
<name>A0A0F9LYG1_9ZZZZ</name>
<reference evidence="2" key="1">
    <citation type="journal article" date="2015" name="Nature">
        <title>Complex archaea that bridge the gap between prokaryotes and eukaryotes.</title>
        <authorList>
            <person name="Spang A."/>
            <person name="Saw J.H."/>
            <person name="Jorgensen S.L."/>
            <person name="Zaremba-Niedzwiedzka K."/>
            <person name="Martijn J."/>
            <person name="Lind A.E."/>
            <person name="van Eijk R."/>
            <person name="Schleper C."/>
            <person name="Guy L."/>
            <person name="Ettema T.J."/>
        </authorList>
    </citation>
    <scope>NUCLEOTIDE SEQUENCE</scope>
</reference>
<evidence type="ECO:0000259" key="1">
    <source>
        <dbReference type="SMART" id="SM00986"/>
    </source>
</evidence>
<dbReference type="SUPFAM" id="SSF52141">
    <property type="entry name" value="Uracil-DNA glycosylase-like"/>
    <property type="match status" value="1"/>
</dbReference>
<dbReference type="AlphaFoldDB" id="A0A0F9LYG1"/>
<dbReference type="GO" id="GO:0006261">
    <property type="term" value="P:DNA-templated DNA replication"/>
    <property type="evidence" value="ECO:0007669"/>
    <property type="project" value="InterPro"/>
</dbReference>
<dbReference type="InterPro" id="IPR036397">
    <property type="entry name" value="RNaseH_sf"/>
</dbReference>
<gene>
    <name evidence="2" type="ORF">LCGC14_1525180</name>
</gene>
<dbReference type="GO" id="GO:0003676">
    <property type="term" value="F:nucleic acid binding"/>
    <property type="evidence" value="ECO:0007669"/>
    <property type="project" value="InterPro"/>
</dbReference>
<feature type="domain" description="Uracil-DNA glycosylase-like" evidence="1">
    <location>
        <begin position="7"/>
        <end position="175"/>
    </location>
</feature>
<dbReference type="EMBL" id="LAZR01011366">
    <property type="protein sequence ID" value="KKM62087.1"/>
    <property type="molecule type" value="Genomic_DNA"/>
</dbReference>
<proteinExistence type="predicted"/>
<dbReference type="SUPFAM" id="SSF56672">
    <property type="entry name" value="DNA/RNA polymerases"/>
    <property type="match status" value="1"/>
</dbReference>
<dbReference type="InterPro" id="IPR043502">
    <property type="entry name" value="DNA/RNA_pol_sf"/>
</dbReference>
<dbReference type="SMART" id="SM00987">
    <property type="entry name" value="UreE_C"/>
    <property type="match status" value="1"/>
</dbReference>
<dbReference type="SUPFAM" id="SSF53098">
    <property type="entry name" value="Ribonuclease H-like"/>
    <property type="match status" value="1"/>
</dbReference>
<sequence length="584" mass="66719">MTRTFVPNIGPPNAKIACIGEGPGEYEERHKIPFYPGPEAPAGEMLTNVLQRNGLFRNEVWLGNLTHYRPHITNKFILARPEDVESGVADLAQSLSKIRPNVIAAMGAWPLWYLTGKCGYERGKPKAGSGIENYRGSILPCILPGCEDLKVIATYHPSYVARNRTKYPIFDIDIARVKKDSLFPELNIPKRHMVIDPRGEQLKHWVDKIIKNGIAAADIEAIKYTIHILCYGFAISPLETVCIVNRPHSFEWQWAIDKILSSGIKLIYHNGSYDQLISEANGFKIKNFFWDTMVAQHVMQPEMPKTLAYTTSVNTREPYYKDETRGDEDTKSWTQKWWDKPENREKVWRYNCKDTGCTFENFIVQQEELSSGPTGWTPTFQFKMSEIPVGVRISQAGMLRDKKKHRELKAALLYIWADFQSALNNLVGRTVNTNSSKQMCELLYDELGLREKRKRDKNGKWVRTADEDALVSLVGECKEQYDNRVQKAVREKWLKCLVICKLTMKIRGVRKVLSSYVNVEISEDGRARGVVKITGAETGRWSMSKYYDNTGIPMQTVPRDPVELEDESVLENIDGLLELEGALK</sequence>
<dbReference type="Gene3D" id="3.40.470.10">
    <property type="entry name" value="Uracil-DNA glycosylase-like domain"/>
    <property type="match status" value="1"/>
</dbReference>
<dbReference type="InterPro" id="IPR012337">
    <property type="entry name" value="RNaseH-like_sf"/>
</dbReference>
<dbReference type="GO" id="GO:0006302">
    <property type="term" value="P:double-strand break repair"/>
    <property type="evidence" value="ECO:0007669"/>
    <property type="project" value="TreeGrafter"/>
</dbReference>
<dbReference type="Gene3D" id="3.30.420.10">
    <property type="entry name" value="Ribonuclease H-like superfamily/Ribonuclease H"/>
    <property type="match status" value="1"/>
</dbReference>
<dbReference type="Pfam" id="PF03167">
    <property type="entry name" value="UDG"/>
    <property type="match status" value="1"/>
</dbReference>
<comment type="caution">
    <text evidence="2">The sequence shown here is derived from an EMBL/GenBank/DDBJ whole genome shotgun (WGS) entry which is preliminary data.</text>
</comment>
<evidence type="ECO:0000313" key="2">
    <source>
        <dbReference type="EMBL" id="KKM62087.1"/>
    </source>
</evidence>
<dbReference type="InterPro" id="IPR036895">
    <property type="entry name" value="Uracil-DNA_glycosylase-like_sf"/>
</dbReference>
<dbReference type="PANTHER" id="PTHR10133:SF27">
    <property type="entry name" value="DNA POLYMERASE NU"/>
    <property type="match status" value="1"/>
</dbReference>
<dbReference type="Gene3D" id="1.20.1060.10">
    <property type="entry name" value="Taq DNA Polymerase, Chain T, domain 4"/>
    <property type="match status" value="1"/>
</dbReference>
<dbReference type="InterPro" id="IPR005122">
    <property type="entry name" value="Uracil-DNA_glycosylase-like"/>
</dbReference>